<name>A0A9X3TPK7_9BACL</name>
<keyword evidence="2" id="KW-1185">Reference proteome</keyword>
<comment type="caution">
    <text evidence="1">The sequence shown here is derived from an EMBL/GenBank/DDBJ whole genome shotgun (WGS) entry which is preliminary data.</text>
</comment>
<dbReference type="Proteomes" id="UP001151071">
    <property type="component" value="Unassembled WGS sequence"/>
</dbReference>
<proteinExistence type="predicted"/>
<reference evidence="1" key="1">
    <citation type="submission" date="2022-12" db="EMBL/GenBank/DDBJ databases">
        <title>Draft genome sequence of the thermophilic strain Brevibacillus thermoruber HT42, isolated from Los Humeros, Puebla, Mexico, with biotechnological potential.</title>
        <authorList>
            <person name="Lara Sanchez J."/>
            <person name="Solis Palacios R."/>
            <person name="Bustos Baena A.S."/>
            <person name="Ruz Baez A.E."/>
            <person name="Espinosa Luna G."/>
            <person name="Oliart Ros R.M."/>
        </authorList>
    </citation>
    <scope>NUCLEOTIDE SEQUENCE</scope>
    <source>
        <strain evidence="1">HT42</strain>
    </source>
</reference>
<accession>A0A9X3TPK7</accession>
<evidence type="ECO:0000313" key="2">
    <source>
        <dbReference type="Proteomes" id="UP001151071"/>
    </source>
</evidence>
<gene>
    <name evidence="1" type="ORF">O3V59_06395</name>
</gene>
<evidence type="ECO:0000313" key="1">
    <source>
        <dbReference type="EMBL" id="MDA5107980.1"/>
    </source>
</evidence>
<protein>
    <submittedName>
        <fullName evidence="1">Uncharacterized protein</fullName>
    </submittedName>
</protein>
<dbReference type="AlphaFoldDB" id="A0A9X3TPK7"/>
<dbReference type="RefSeq" id="WP_271139709.1">
    <property type="nucleotide sequence ID" value="NZ_JAPYYP010000005.1"/>
</dbReference>
<sequence>MSSKVLFWDFDGTLGHRRGGKWSSALLEALHEIEPDCDVTLDDLKPLVSSGFPWHHPDVAHTHLHTPELWWSSLRKQVIEKAYSKRTRLDPCRHFQSCS</sequence>
<dbReference type="EMBL" id="JAPYYP010000005">
    <property type="protein sequence ID" value="MDA5107980.1"/>
    <property type="molecule type" value="Genomic_DNA"/>
</dbReference>
<organism evidence="1 2">
    <name type="scientific">Brevibacillus thermoruber</name>
    <dbReference type="NCBI Taxonomy" id="33942"/>
    <lineage>
        <taxon>Bacteria</taxon>
        <taxon>Bacillati</taxon>
        <taxon>Bacillota</taxon>
        <taxon>Bacilli</taxon>
        <taxon>Bacillales</taxon>
        <taxon>Paenibacillaceae</taxon>
        <taxon>Brevibacillus</taxon>
    </lineage>
</organism>